<feature type="region of interest" description="Disordered" evidence="1">
    <location>
        <begin position="452"/>
        <end position="619"/>
    </location>
</feature>
<dbReference type="InterPro" id="IPR041047">
    <property type="entry name" value="LPD1"/>
</dbReference>
<dbReference type="Pfam" id="PF18796">
    <property type="entry name" value="LPD1"/>
    <property type="match status" value="1"/>
</dbReference>
<feature type="domain" description="Large polyvalent protein associated" evidence="5">
    <location>
        <begin position="2386"/>
        <end position="2563"/>
    </location>
</feature>
<dbReference type="InterPro" id="IPR040561">
    <property type="entry name" value="LPD38"/>
</dbReference>
<gene>
    <name evidence="6" type="ORF">N5J11_22360</name>
</gene>
<evidence type="ECO:0000259" key="5">
    <source>
        <dbReference type="Pfam" id="PF18857"/>
    </source>
</evidence>
<feature type="region of interest" description="Disordered" evidence="1">
    <location>
        <begin position="1585"/>
        <end position="1606"/>
    </location>
</feature>
<feature type="compositionally biased region" description="Low complexity" evidence="1">
    <location>
        <begin position="257"/>
        <end position="273"/>
    </location>
</feature>
<evidence type="ECO:0000259" key="3">
    <source>
        <dbReference type="Pfam" id="PF18796"/>
    </source>
</evidence>
<evidence type="ECO:0000259" key="2">
    <source>
        <dbReference type="Pfam" id="PF18760"/>
    </source>
</evidence>
<feature type="region of interest" description="Disordered" evidence="1">
    <location>
        <begin position="131"/>
        <end position="160"/>
    </location>
</feature>
<evidence type="ECO:0000259" key="4">
    <source>
        <dbReference type="Pfam" id="PF18798"/>
    </source>
</evidence>
<evidence type="ECO:0000313" key="7">
    <source>
        <dbReference type="Proteomes" id="UP001161697"/>
    </source>
</evidence>
<feature type="domain" description="Large polyvalent protein-associated" evidence="3">
    <location>
        <begin position="1089"/>
        <end position="1168"/>
    </location>
</feature>
<dbReference type="Proteomes" id="UP001161697">
    <property type="component" value="Unassembled WGS sequence"/>
</dbReference>
<feature type="compositionally biased region" description="Basic and acidic residues" evidence="1">
    <location>
        <begin position="149"/>
        <end position="160"/>
    </location>
</feature>
<feature type="compositionally biased region" description="Basic and acidic residues" evidence="1">
    <location>
        <begin position="536"/>
        <end position="553"/>
    </location>
</feature>
<feature type="region of interest" description="Disordered" evidence="1">
    <location>
        <begin position="1"/>
        <end position="76"/>
    </location>
</feature>
<feature type="compositionally biased region" description="Basic and acidic residues" evidence="1">
    <location>
        <begin position="1383"/>
        <end position="1394"/>
    </location>
</feature>
<dbReference type="RefSeq" id="WP_279850753.1">
    <property type="nucleotide sequence ID" value="NZ_JAOCJE010000002.1"/>
</dbReference>
<name>A0AA42U1W2_ECTOL</name>
<dbReference type="Pfam" id="PF18798">
    <property type="entry name" value="LPD3"/>
    <property type="match status" value="1"/>
</dbReference>
<feature type="domain" description="Large polyvalent protein-associated" evidence="4">
    <location>
        <begin position="1463"/>
        <end position="1571"/>
    </location>
</feature>
<dbReference type="InterPro" id="IPR040824">
    <property type="entry name" value="LPD3"/>
</dbReference>
<evidence type="ECO:0000313" key="6">
    <source>
        <dbReference type="EMBL" id="MDH1341853.1"/>
    </source>
</evidence>
<feature type="compositionally biased region" description="Pro residues" evidence="1">
    <location>
        <begin position="1"/>
        <end position="16"/>
    </location>
</feature>
<accession>A0AA42U1W2</accession>
<evidence type="ECO:0000256" key="1">
    <source>
        <dbReference type="SAM" id="MobiDB-lite"/>
    </source>
</evidence>
<feature type="region of interest" description="Disordered" evidence="1">
    <location>
        <begin position="221"/>
        <end position="294"/>
    </location>
</feature>
<feature type="compositionally biased region" description="Polar residues" evidence="1">
    <location>
        <begin position="455"/>
        <end position="464"/>
    </location>
</feature>
<dbReference type="Pfam" id="PF18760">
    <property type="entry name" value="ART-PolyVal"/>
    <property type="match status" value="1"/>
</dbReference>
<feature type="compositionally biased region" description="Basic and acidic residues" evidence="1">
    <location>
        <begin position="581"/>
        <end position="601"/>
    </location>
</feature>
<comment type="caution">
    <text evidence="6">The sequence shown here is derived from an EMBL/GenBank/DDBJ whole genome shotgun (WGS) entry which is preliminary data.</text>
</comment>
<evidence type="ECO:0008006" key="8">
    <source>
        <dbReference type="Google" id="ProtNLM"/>
    </source>
</evidence>
<organism evidence="6 7">
    <name type="scientific">Ectopseudomonas oleovorans</name>
    <name type="common">Pseudomonas oleovorans</name>
    <dbReference type="NCBI Taxonomy" id="301"/>
    <lineage>
        <taxon>Bacteria</taxon>
        <taxon>Pseudomonadati</taxon>
        <taxon>Pseudomonadota</taxon>
        <taxon>Gammaproteobacteria</taxon>
        <taxon>Pseudomonadales</taxon>
        <taxon>Pseudomonadaceae</taxon>
        <taxon>Ectopseudomonas</taxon>
    </lineage>
</organism>
<dbReference type="Pfam" id="PF18857">
    <property type="entry name" value="LPD38"/>
    <property type="match status" value="1"/>
</dbReference>
<sequence>MAVPREPVPPPAPLGLPAPGTMVVDSQGNAQRGATAPFVEPRAQVRPIGGPGMERQAPAARRPVTDVSRDNGRDSGVTFARDLQGDDLGSGWVGFNQQSGSLGVPRADMPQIRADHRGAMVNFMNARGVTHEEQTVPARSLRPTQAEFSPERVGRAAAREGTERSILVSGDGYVLDGHHQWLAQRETGGDVKVIRLNAPMADLLPLAREFPSSFTDQASQEVQGADSRPGPVDDRAAGDTPAVPDAADNVAREPVVAERPAAAGRSAEAGRSGVPAAVQGADGQRALSQARDPRRVVNRDRDSVMHAVIRLGGITTQWRQDTTGDAKGNKFLPGVGALWTDKTGTSLDDMASLLDQSGYVPAGEMARDGGVTWLQQALRDEIAGQQTRYAPGSARQEADLIKREAERFGFTDDADWQEVEAKLDAAFDLTEDIAELEARKAAHEARVAELDSLLGDTNESSAEETGNVPAGGQTAVEPGRQEVRPAEGSQQPGSRDSEQGSGTEAPGNDFALEQQTEQSLNELAAAQQAAGQTEAEAQRQAEQRANADSERADFTLTGSDRPSDVAVARGQNDMFAPPTRGEARQKIEDLGEKIGGARKDTSTPGAKGNRASSTDERPSWARRFEVSQIVNSSKVGEIGRWQIRDARSKDWMNQPRQIGGTFATREEAELAVPVLAVSQKHRVVPVRQGEGTGFEIWRNVSDRKRVKVVDQIFPSREDAMAYMAVNAQQIIETNTTFGEADLPRPENMKRIGAARREGPVRDRDFIDNFGFRGVEFGNWNNQEERQQLLDDAYDGLLDLAEIMDIPPKAISLDGDLGLAFGARGHGLSGARAHYEPSKVVINLTKMNGAGSLAHEWFHALDHYLGRQDGKASAEWRQDKDGTRSLKVSSSFEREAASAGFSRYGSGVREEVRQAYKDLMRTMTAKAEQYVEDTARADDFVGRARKEVADRLSQLRADLAEQKDPTYWKRNNKPASAEQLADFDAVAEQILEGVQLETELRATKPDANVRRGRTLSGMRWTNDALEQISSIYKSVRGRTGFNAENNGVLDRLRSTMGTYSSRLKMLADAQSGEAKTKQVPTNFAMDAKELDQGRGTDYWTTPHEMAARAFQGYVEDRIADRGGSSPFLNYGPEAAVIPTPWGWKRPFPAGQERIDINASFDNFVGILQTRETETGGVAIYSRNSYRRAPDQGQGARAGQLRMQLKRLTGAWQNAPDVKVVQSIKDLPDRQRRQVERDGAFDVEGIFADGQVYLVADNLRDAQHAAFVLQHEVLGHAGLQGAYGQRLTPLLMSIYNGNPEMKAQADTLVRRFGYKPAVAMEEVLADMAGAGTIQQQAFWPRLVTAMRNALRSIGFNMRWTEGDIQGLLANARAYIENGRRRAGAREAFSRDGRSGRGPEIADEQGRLLAPNGKPSKLNQKQWHQVRSESFDRWFGDWQALAVEQRLDESKPLRLKTPEAWKGLGIKERQAKVLELLRGFVASGETLQHDVLGEVRLNNNGAKKAVSTSADPAKHTVLAKVQDAIRHAEYSRWDFDSKGREGMAHHKLIMPVSVDGVPLYVVFNVREDNNGRRLHNLVTLDRKEEALAVSPREMTREGQRSTPANTKAPGDFVRRALNRVNPDTVSKVTDGNGEPLVLYHGTAEQFTIFDQSRPGRSTGHTTAPLGVFLTNDGTLAKAYAEKATDGMPGLANVMPLFASIKNPYRMSVAESQSLDSFEKAIAMRQRLEAEGYDGIQLANTGTWVAFYNNQVKSATNNTGAFDEIDPDIRYSRASQRDTEALRKLGLAGSEAQNLLDQVRNVTLGGLQAKLKEWSVRSEEGIFDGLAGIRRAEEAVGVTDANQQGYVSARLASGIADVMHGVLHYAAPEWRDGIVSGKAGTRGVLDILGDLGADNLTPWLAWLGGKRAQLLKAQGRENNLTDTEIAELVAMGQGKEELFEKVYREYAQVNEAVLDLAQEAGLIDQDARAKWLTDYYVPFYRQDESEGIFTAPRSKRGLSHQTAAIKALKGGNLPTNDLLSNMLAGWTKRIDASMKNKALLEVVDNLQGSDFLTDESPRWQQVLISRDQIAQQIRKDRKALALAADLLDLPAGSNVIKVVNQLMKPESEGFEKLWTRVAPTDPDIVRVQRDGKSEYYRVNDESLLRGLKFMEGSVFNDPITKIGRTFKRILTTGVTASPDFILRNFIRDAAHAWVINKDGFTLGKDSLKGMRDALREDQDYRDLMFAGGSFQGGYVHGADPEASAQIIRRALEKKGFTRTQQEAYLGSLVNTPAKAAAMLGKGWQKYRELGDKVENANRLSTYKAAIEAGKSRRQASYEAKDLMDYSLRGNFAAAQWFTDVVPFLNARLQGLYKLGRAVKGDKTLLAKEVAMKGGYIALFSLMLAGLNDDDERYQALMDWDKDMHWHIFLGDEHFRIPKPFELGLIFGTVPERILHALTGTQDGGDLAKAVSRGVFDTLAFNPVPQFYQPIRELQANRNFFRDSPIEDMSDEGKLSEARYDERTSAIGRALGQVTGPIAGLSPKQVDHLIAAYTGTLGQYVLDMSSLVANSMSDAERPASRSGDIPILKVLYQGDSPRSTKYQSEFYDMMREADQLNRTIKAYREEGRVDAAEQLMAANREKLRHRPALGFARKQLGNVRNQMDAVYRDTRMTPEQKRQRLDALQRQSNQIAERIVKLAGGDF</sequence>
<feature type="region of interest" description="Disordered" evidence="1">
    <location>
        <begin position="1383"/>
        <end position="1417"/>
    </location>
</feature>
<reference evidence="6" key="1">
    <citation type="submission" date="2022-09" db="EMBL/GenBank/DDBJ databases">
        <title>Intensive care unit water sources are persistently colonized with multi-drug resistant bacteria and are the site of extensive horizontal gene transfer of antibiotic resistance genes.</title>
        <authorList>
            <person name="Diorio-Toth L."/>
        </authorList>
    </citation>
    <scope>NUCLEOTIDE SEQUENCE</scope>
    <source>
        <strain evidence="6">GD03704</strain>
    </source>
</reference>
<feature type="compositionally biased region" description="Basic and acidic residues" evidence="1">
    <location>
        <begin position="63"/>
        <end position="73"/>
    </location>
</feature>
<protein>
    <recommendedName>
        <fullName evidence="8">Large polyvalent protein-associated domain-containing protein</fullName>
    </recommendedName>
</protein>
<dbReference type="InterPro" id="IPR049522">
    <property type="entry name" value="ART-PolyVal_dom"/>
</dbReference>
<feature type="compositionally biased region" description="Polar residues" evidence="1">
    <location>
        <begin position="488"/>
        <end position="502"/>
    </location>
</feature>
<dbReference type="EMBL" id="JAOCJE010000002">
    <property type="protein sequence ID" value="MDH1341853.1"/>
    <property type="molecule type" value="Genomic_DNA"/>
</dbReference>
<feature type="compositionally biased region" description="Low complexity" evidence="1">
    <location>
        <begin position="517"/>
        <end position="535"/>
    </location>
</feature>
<proteinExistence type="predicted"/>
<feature type="domain" description="ART-PolyVal-like" evidence="2">
    <location>
        <begin position="1627"/>
        <end position="1758"/>
    </location>
</feature>